<evidence type="ECO:0000256" key="1">
    <source>
        <dbReference type="SAM" id="Coils"/>
    </source>
</evidence>
<dbReference type="InterPro" id="IPR055310">
    <property type="entry name" value="CEP112"/>
</dbReference>
<feature type="domain" description="DUF4485" evidence="3">
    <location>
        <begin position="1802"/>
        <end position="1885"/>
    </location>
</feature>
<feature type="region of interest" description="Disordered" evidence="2">
    <location>
        <begin position="1083"/>
        <end position="1105"/>
    </location>
</feature>
<dbReference type="InterPro" id="IPR027831">
    <property type="entry name" value="DUF4485"/>
</dbReference>
<sequence>MSIWSRSHSDLARLAKNLKERNAQTRQGLVERGRSVAWQGRPLSHTHKVKDDTCIPSSSSYSSSLDFANACPQDVLLQPSCDRLNLSDSSALALSFVQRGRVDSFSSADSAISPDFHGGPHTPLSPILKKSSSHAIGSGSNHLLIPGNIHASPKTVDRKVTFSLEDDGFSTALLSHHKTGTETGNMKLNIQNKDSHDRSNVTKFNRDSAPATTDISFSQDISSTESDDTSVVFASSPPFATEQAACSNSEDIPQSRVSNAIEIESSVRTSISHETCITKSHRSGNEDAKYQNRLSSGEMRRDLLKSDDITNPNVAKIEKEHHLPSAGLITSQYSSLHKKPGSYRSKARGYRPNSLPSEISHMRADDPSKAHDDKTTDSSLMVVRPASCSAPTSPLASDGSEKKSSVPVSSLNLTNELNALLISVLANHKRQNLQRSESISSDKPDSNKVTTASVSEESIDSKEDSCDNAITVKLLNLSCAVDKGNRGESTVCESPPMSSPIERQKGESSDISAVTMDKDLAGRSKSAAVAQISPALPCHVNNIENEITPNQFCEGHEAREVIGATTVSEASPAKGAQPIIITSQSVISNHNRQTNTHVPNLRLTPPEKPFELFVNTPRTARADTVQYLPDPPSSISSVTIGPISWSHISPPPQTHHRVSSETDKKSSSVVSSELSNMPNFSFSTFNANGTPPPQSSAFLYTERPKSIEYSGIGTEYLSRGSQPHFDSLKFSKGPNAGSINGFTSPELSNTLSQPQKNIRRTAIMNPSFCEGTLSITPFPTRMAQSHDDTASNFTSSIRASTIPHRTSVFAETLMPLNVSLDRGSSLIWSLPHSARHQDRSQLPKPYNPLSFVSTSDPLSSIMPTIYRNTPDFFAFLEGSCSKNVHYEHFNNGSGLISTQPMPLFERADSKSLVSPAELVESFEDDLSSISLTETNISAAGKCESSQNRSIAAEDNNQTEFKSVFGSNMSLASNTNYANFSGFREEFSASVESFSIHTVSGDQDEGCQKKSLKEVSINQNYVPNDGNVSLEPALSDSVCNSSVSELPPSSQFPLTVNYCNRLDENLVCKGDGHRDLFDNAERNCSVEQEGKNPLGKSSEDGTPKFIEHGNEHEEEMSQKLFACNTSKSCLQNGQDKTGMPSKSVERSPSPPCKDHHDVSPESSSRVTGKSDDSLLDLSFDPPSSQTKSHSSYRARVDRINDNVSRYLLSQFPANLKSDNSQKDTSRNEQNAFRGINPTLRHESSAKQKVPSGVFVSPTSQTHFRPLSPADSHISTHETVNSSTSSVVLLDILKTVQFLSGHDRVSSDGSRNGRRRLSITRKELKEILKHLKDSHDFLNKHPAPELRAVRDDLQKLSASLTQQLCRSKASLDRDIQHRNAIFQKSPLKKNSERHNAANNRLNVSSLAQKDNLLPSCVSSERKVLNWRNSQRRQIGESEGCISETSSEDFNACSRDFRGSSHVRAPSSGKKKSKKARKLPNERGEDVDIGPVQLVRDGNNNNSFLPQDSTHINDSHIKMKGSIAGAGKAELMMKRILAEHNSRQAMGAEAHTPHPHLSKVKTRRRRKRINSNPFKEMYKFMCEEISMSMIDEDGDDQSDFSALTSIVTETDTLNDDSFIHEKSGLTCREDILEHCKTDPQLVSSHPQQQQHQQSHQHQTHEQTHPSNHSSDTNPQQNMSSSLHCQDLNDTFCLQKSPSVRHVEVTELQGFRNNSHSAPSVPPEEVGAKHFQQDLQRDEDPELSAEDLETREITSALASGEDSSHHKTPQAQACHVENHHHSDHGKQLQQGSPSNMESDSDLTFQLDRDFDKHLADMKPHVLKLPQKSERQKSAVWIKKLCEPAGSSVSARQNRNMYAKLMLHMLKKGSLHSPFDQKPGEGPLQPLPSYMSIYFDDPLTDMSPQAERLPDWVEGELGDSHGSSGVPRALGNPAATSTWVSSIGDRRERPHSSMGHTLDKDPSLSPIRNTDLGRSRGYSADDMSLELPPSPVKSALKQKRLQHFPPQSNKEKRHLPDVRAPKPSEDRHRDLSANDTDWSKPFGTSITSNFSLPKGTSLYDDIGHTKPSDREVAVRTKMIEAKFHEEKLKLQQRHDAAVQKIIDRKNTEIEDIKAHYKSKSKEMEDTINKLERKVQTLVKETEYIRQNKDKQITELKTMSEESNETRRNEFEKKLHDVMTEFEQEKFDLQKQHTQNIQEILDDTNGRLQRMEAEYSQQTTTTTNVIKELESRVQQLMTEVDSTLSQRSAVEKEKNDALTKYERLSAEHERLKERLCQMEKEHAIALESHEHELRTLKNKTEASLEFLKQEHSMAASKASDTISELEDKVDQLKKSLKDTEEHRHRQVRELEQGHQQDKVHLENLHDKQVRNMKKELEQLDSDWSKKLAKADQQTKDREQEICKLKEQKQQQAIQAEQALEEFKGQVEKNQARIYDDMKQQMQKVESDLQKSKQAREKQAKEFARQLEEEKYRHQHEIAEIKMAAEGEKSQMLRELHVQKEYMLSEQERETESLKDIHKTEILALEARLREKTDKAEKSQCDSERLIRELREELVQANQLRKQQLVELGLLREEEKQKMTRDHEAELSRIRGDSEQQRLELQKSHSAEMEKVMEKTNDRLKSIEKEYSERGHKSAESMAELQAIVTQLRGDIKRSRENSDEKLAELKQQYEEEKQGLRKQYSQNLGTIQRELESQRNKAQNAELKFQQQESDHEDKITQLQLQFEQKIRGLLPADLKQELEDTIASLRSQVGSLQQRSLLLQEELEDSRSKPNGAIVSYGNPPISSAV</sequence>
<keyword evidence="1" id="KW-0175">Coiled coil</keyword>
<feature type="region of interest" description="Disordered" evidence="2">
    <location>
        <begin position="433"/>
        <end position="462"/>
    </location>
</feature>
<dbReference type="Pfam" id="PF14846">
    <property type="entry name" value="DUF4485"/>
    <property type="match status" value="1"/>
</dbReference>
<feature type="region of interest" description="Disordered" evidence="2">
    <location>
        <begin position="1707"/>
        <end position="1796"/>
    </location>
</feature>
<feature type="compositionally biased region" description="Basic and acidic residues" evidence="2">
    <location>
        <begin position="1722"/>
        <end position="1734"/>
    </location>
</feature>
<feature type="compositionally biased region" description="Polar residues" evidence="2">
    <location>
        <begin position="447"/>
        <end position="456"/>
    </location>
</feature>
<dbReference type="EMBL" id="JAWDGP010004098">
    <property type="protein sequence ID" value="KAK3767864.1"/>
    <property type="molecule type" value="Genomic_DNA"/>
</dbReference>
<feature type="region of interest" description="Disordered" evidence="2">
    <location>
        <begin position="279"/>
        <end position="299"/>
    </location>
</feature>
<feature type="region of interest" description="Disordered" evidence="2">
    <location>
        <begin position="1454"/>
        <end position="1490"/>
    </location>
</feature>
<evidence type="ECO:0000256" key="2">
    <source>
        <dbReference type="SAM" id="MobiDB-lite"/>
    </source>
</evidence>
<comment type="caution">
    <text evidence="4">The sequence shown here is derived from an EMBL/GenBank/DDBJ whole genome shotgun (WGS) entry which is preliminary data.</text>
</comment>
<feature type="region of interest" description="Disordered" evidence="2">
    <location>
        <begin position="1998"/>
        <end position="2033"/>
    </location>
</feature>
<feature type="region of interest" description="Disordered" evidence="2">
    <location>
        <begin position="1130"/>
        <end position="1194"/>
    </location>
</feature>
<feature type="coiled-coil region" evidence="1">
    <location>
        <begin position="2384"/>
        <end position="2477"/>
    </location>
</feature>
<feature type="region of interest" description="Disordered" evidence="2">
    <location>
        <begin position="2757"/>
        <end position="2781"/>
    </location>
</feature>
<feature type="compositionally biased region" description="Polar residues" evidence="2">
    <location>
        <begin position="1664"/>
        <end position="1679"/>
    </location>
</feature>
<keyword evidence="5" id="KW-1185">Reference proteome</keyword>
<evidence type="ECO:0000313" key="5">
    <source>
        <dbReference type="Proteomes" id="UP001283361"/>
    </source>
</evidence>
<feature type="compositionally biased region" description="Basic residues" evidence="2">
    <location>
        <begin position="1550"/>
        <end position="1562"/>
    </location>
</feature>
<feature type="compositionally biased region" description="Low complexity" evidence="2">
    <location>
        <begin position="1174"/>
        <end position="1183"/>
    </location>
</feature>
<feature type="coiled-coil region" evidence="1">
    <location>
        <begin position="2188"/>
        <end position="2343"/>
    </location>
</feature>
<feature type="compositionally biased region" description="Basic and acidic residues" evidence="2">
    <location>
        <begin position="2009"/>
        <end position="2027"/>
    </location>
</feature>
<feature type="region of interest" description="Disordered" evidence="2">
    <location>
        <begin position="1637"/>
        <end position="1679"/>
    </location>
</feature>
<evidence type="ECO:0000259" key="3">
    <source>
        <dbReference type="Pfam" id="PF14846"/>
    </source>
</evidence>
<feature type="compositionally biased region" description="Low complexity" evidence="2">
    <location>
        <begin position="1640"/>
        <end position="1653"/>
    </location>
</feature>
<protein>
    <recommendedName>
        <fullName evidence="3">DUF4485 domain-containing protein</fullName>
    </recommendedName>
</protein>
<dbReference type="PANTHER" id="PTHR18871:SF2">
    <property type="entry name" value="CENTROSOMAL PROTEIN OF 112 KDA"/>
    <property type="match status" value="1"/>
</dbReference>
<feature type="compositionally biased region" description="Basic and acidic residues" evidence="2">
    <location>
        <begin position="360"/>
        <end position="376"/>
    </location>
</feature>
<organism evidence="4 5">
    <name type="scientific">Elysia crispata</name>
    <name type="common">lettuce slug</name>
    <dbReference type="NCBI Taxonomy" id="231223"/>
    <lineage>
        <taxon>Eukaryota</taxon>
        <taxon>Metazoa</taxon>
        <taxon>Spiralia</taxon>
        <taxon>Lophotrochozoa</taxon>
        <taxon>Mollusca</taxon>
        <taxon>Gastropoda</taxon>
        <taxon>Heterobranchia</taxon>
        <taxon>Euthyneura</taxon>
        <taxon>Panpulmonata</taxon>
        <taxon>Sacoglossa</taxon>
        <taxon>Placobranchoidea</taxon>
        <taxon>Plakobranchidae</taxon>
        <taxon>Elysia</taxon>
    </lineage>
</organism>
<feature type="region of interest" description="Disordered" evidence="2">
    <location>
        <begin position="112"/>
        <end position="133"/>
    </location>
</feature>
<dbReference type="Proteomes" id="UP001283361">
    <property type="component" value="Unassembled WGS sequence"/>
</dbReference>
<feature type="compositionally biased region" description="Basic and acidic residues" evidence="2">
    <location>
        <begin position="1772"/>
        <end position="1782"/>
    </location>
</feature>
<feature type="compositionally biased region" description="Basic and acidic residues" evidence="2">
    <location>
        <begin position="1939"/>
        <end position="1957"/>
    </location>
</feature>
<feature type="compositionally biased region" description="Basic residues" evidence="2">
    <location>
        <begin position="336"/>
        <end position="349"/>
    </location>
</feature>
<feature type="coiled-coil region" evidence="1">
    <location>
        <begin position="2599"/>
        <end position="2705"/>
    </location>
</feature>
<accession>A0AAE1DEL7</accession>
<feature type="coiled-coil region" evidence="1">
    <location>
        <begin position="2108"/>
        <end position="2142"/>
    </location>
</feature>
<dbReference type="PANTHER" id="PTHR18871">
    <property type="entry name" value="CENTROSOMAL PROTEIN OF 112 KDA"/>
    <property type="match status" value="1"/>
</dbReference>
<feature type="region of interest" description="Disordered" evidence="2">
    <location>
        <begin position="1909"/>
        <end position="1985"/>
    </location>
</feature>
<gene>
    <name evidence="4" type="ORF">RRG08_059196</name>
</gene>
<feature type="region of interest" description="Disordered" evidence="2">
    <location>
        <begin position="1542"/>
        <end position="1562"/>
    </location>
</feature>
<evidence type="ECO:0000313" key="4">
    <source>
        <dbReference type="EMBL" id="KAK3767864.1"/>
    </source>
</evidence>
<feature type="compositionally biased region" description="Polar residues" evidence="2">
    <location>
        <begin position="1783"/>
        <end position="1796"/>
    </location>
</feature>
<feature type="region of interest" description="Disordered" evidence="2">
    <location>
        <begin position="1240"/>
        <end position="1275"/>
    </location>
</feature>
<feature type="region of interest" description="Disordered" evidence="2">
    <location>
        <begin position="332"/>
        <end position="407"/>
    </location>
</feature>
<feature type="coiled-coil region" evidence="1">
    <location>
        <begin position="2508"/>
        <end position="2560"/>
    </location>
</feature>
<feature type="region of interest" description="Disordered" evidence="2">
    <location>
        <begin position="486"/>
        <end position="510"/>
    </location>
</feature>
<reference evidence="4" key="1">
    <citation type="journal article" date="2023" name="G3 (Bethesda)">
        <title>A reference genome for the long-term kleptoplast-retaining sea slug Elysia crispata morphotype clarki.</title>
        <authorList>
            <person name="Eastman K.E."/>
            <person name="Pendleton A.L."/>
            <person name="Shaikh M.A."/>
            <person name="Suttiyut T."/>
            <person name="Ogas R."/>
            <person name="Tomko P."/>
            <person name="Gavelis G."/>
            <person name="Widhalm J.R."/>
            <person name="Wisecaver J.H."/>
        </authorList>
    </citation>
    <scope>NUCLEOTIDE SEQUENCE</scope>
    <source>
        <strain evidence="4">ECLA1</strain>
    </source>
</reference>
<proteinExistence type="predicted"/>
<feature type="compositionally biased region" description="Basic residues" evidence="2">
    <location>
        <begin position="1466"/>
        <end position="1475"/>
    </location>
</feature>
<feature type="compositionally biased region" description="Basic and acidic residues" evidence="2">
    <location>
        <begin position="1096"/>
        <end position="1105"/>
    </location>
</feature>
<feature type="region of interest" description="Disordered" evidence="2">
    <location>
        <begin position="2570"/>
        <end position="2590"/>
    </location>
</feature>
<feature type="compositionally biased region" description="Acidic residues" evidence="2">
    <location>
        <begin position="1735"/>
        <end position="1745"/>
    </location>
</feature>
<name>A0AAE1DEL7_9GAST</name>